<reference evidence="4 5" key="1">
    <citation type="submission" date="2020-09" db="EMBL/GenBank/DDBJ databases">
        <title>Paenibacillus sp. strain PR3 16S rRNA gene Genome sequencing and assembly.</title>
        <authorList>
            <person name="Kim J."/>
        </authorList>
    </citation>
    <scope>NUCLEOTIDE SEQUENCE [LARGE SCALE GENOMIC DNA]</scope>
    <source>
        <strain evidence="4 5">PR3</strain>
    </source>
</reference>
<evidence type="ECO:0000256" key="2">
    <source>
        <dbReference type="SAM" id="Coils"/>
    </source>
</evidence>
<evidence type="ECO:0000313" key="5">
    <source>
        <dbReference type="Proteomes" id="UP000609346"/>
    </source>
</evidence>
<dbReference type="RefSeq" id="WP_191205204.1">
    <property type="nucleotide sequence ID" value="NZ_JACXZA010000005.1"/>
</dbReference>
<evidence type="ECO:0000313" key="4">
    <source>
        <dbReference type="EMBL" id="MBD3920891.1"/>
    </source>
</evidence>
<dbReference type="EMBL" id="JACXZA010000005">
    <property type="protein sequence ID" value="MBD3920891.1"/>
    <property type="molecule type" value="Genomic_DNA"/>
</dbReference>
<sequence length="937" mass="104411">MAGSAVCEQTLYAIAPLHEKIVYAELHRKNYDIFFTLRYDERLSTSEAADAAQAAMQAAGMLGCRLVRHDGRYMLAKESGPINYRSEGPLQGRKLGLFEGERLARFYIDEQERIIQFLIHHLVFDGDSLAPFLALLESSAADPASRSVDETEASWPSAWNAPERAAKSALEPFPAVRRESAKLAEPVYGGKRLSEQAYQSLGSLARKLRMTKFGVILLAAGLLSERETNAIGVVVSRRDQRHQGDVIGNFTDIVPYLLKLEGQKSYAEHGKTLFRQLFTAVEQSAGLTYDGYMAAVGTAGFDWVISYTRMSGGPSHEGLFTELTLGEYLYKYDNHIQLNEYDDYVSLEYRYDRKLAEAICTRLEEALLSLDQFDLTALVPVMGNGEAASTPAEQWQMEQPTKQHPAASSLDALFERFSDEDHVLDSSMTSFEIAGLITDVYERFGVQLSYHEIYSSHTIGELKASIRDQAASLQAEKAAAQQAVEAAAQEAAAAVIAEGRIDAETAFPSDSDHGELAATAVTVPTSPRITVPTEAQTALSASYILPTFQKAIFIDSFRHLDSSMYDVKYAYRLSREAGRRLNRVKQSVEEALSHNEAFRTTVVFSGGEAVATVVPLERLKIETLVLGSSQQMQQLKGGLSVRSGEQRLWDIKLVSVPGEEAAFLYVNIHHLLIDHMGIELLLSQITACYHNEEPRYAQYRRLEQVYTAAVKNATLGWRSFLDRIGHQAEYVTLGKPDLGRGRYEVREWLLHALGETAEVHDGILLHAITDALGRYYGVARGSIGAVYHGRVVPNANRVVGSFARVLPVLFDRNDNRTLIESLRTARQHQASSIYDLAEGDGRLTFPRIVYQRLTHNTANASLPTNTKPSIFEQVTEFEAYSKFQLFFNLVPGTDDRFYRLNLYIDQDIYGTDEIEDLLFELTESLSHSGRLVGGEFG</sequence>
<dbReference type="InterPro" id="IPR001242">
    <property type="entry name" value="Condensation_dom"/>
</dbReference>
<proteinExistence type="predicted"/>
<gene>
    <name evidence="4" type="ORF">H8B09_19145</name>
</gene>
<keyword evidence="2" id="KW-0175">Coiled coil</keyword>
<comment type="caution">
    <text evidence="4">The sequence shown here is derived from an EMBL/GenBank/DDBJ whole genome shotgun (WGS) entry which is preliminary data.</text>
</comment>
<dbReference type="Gene3D" id="3.30.559.30">
    <property type="entry name" value="Nonribosomal peptide synthetase, condensation domain"/>
    <property type="match status" value="2"/>
</dbReference>
<evidence type="ECO:0000256" key="1">
    <source>
        <dbReference type="ARBA" id="ARBA00022737"/>
    </source>
</evidence>
<name>A0ABR8MY79_9BACL</name>
<feature type="domain" description="Condensation" evidence="3">
    <location>
        <begin position="543"/>
        <end position="830"/>
    </location>
</feature>
<organism evidence="4 5">
    <name type="scientific">Paenibacillus terricola</name>
    <dbReference type="NCBI Taxonomy" id="2763503"/>
    <lineage>
        <taxon>Bacteria</taxon>
        <taxon>Bacillati</taxon>
        <taxon>Bacillota</taxon>
        <taxon>Bacilli</taxon>
        <taxon>Bacillales</taxon>
        <taxon>Paenibacillaceae</taxon>
        <taxon>Paenibacillus</taxon>
    </lineage>
</organism>
<dbReference type="Gene3D" id="3.30.559.10">
    <property type="entry name" value="Chloramphenicol acetyltransferase-like domain"/>
    <property type="match status" value="1"/>
</dbReference>
<dbReference type="Proteomes" id="UP000609346">
    <property type="component" value="Unassembled WGS sequence"/>
</dbReference>
<keyword evidence="1" id="KW-0677">Repeat</keyword>
<evidence type="ECO:0000259" key="3">
    <source>
        <dbReference type="Pfam" id="PF00668"/>
    </source>
</evidence>
<keyword evidence="5" id="KW-1185">Reference proteome</keyword>
<dbReference type="InterPro" id="IPR023213">
    <property type="entry name" value="CAT-like_dom_sf"/>
</dbReference>
<dbReference type="PANTHER" id="PTHR45527">
    <property type="entry name" value="NONRIBOSOMAL PEPTIDE SYNTHETASE"/>
    <property type="match status" value="1"/>
</dbReference>
<dbReference type="PANTHER" id="PTHR45527:SF1">
    <property type="entry name" value="FATTY ACID SYNTHASE"/>
    <property type="match status" value="1"/>
</dbReference>
<dbReference type="Pfam" id="PF00668">
    <property type="entry name" value="Condensation"/>
    <property type="match status" value="1"/>
</dbReference>
<protein>
    <recommendedName>
        <fullName evidence="3">Condensation domain-containing protein</fullName>
    </recommendedName>
</protein>
<accession>A0ABR8MY79</accession>
<feature type="coiled-coil region" evidence="2">
    <location>
        <begin position="463"/>
        <end position="490"/>
    </location>
</feature>
<dbReference type="SUPFAM" id="SSF52777">
    <property type="entry name" value="CoA-dependent acyltransferases"/>
    <property type="match status" value="4"/>
</dbReference>